<sequence>MSRLQTIENALASINETIFQELCDSFLILKNENYRAFSRVGSQSGKQKTIKGTPDTFLLLPNSKYVFVEYSTNITKGVSKLREDIEKCLDTTKTKIPINQIVEIILCINFNLNVDEIQSLKNLLGKTKIALTIYTLDSLSLELHLQHRDIVHKYLGLPLDTGQIVSIRTFVDEYNKASKGIATPLN</sequence>
<dbReference type="Proteomes" id="UP000020773">
    <property type="component" value="Unassembled WGS sequence"/>
</dbReference>
<dbReference type="EMBL" id="JGDB01000248">
    <property type="protein sequence ID" value="EXY89472.1"/>
    <property type="molecule type" value="Genomic_DNA"/>
</dbReference>
<feature type="non-terminal residue" evidence="1">
    <location>
        <position position="186"/>
    </location>
</feature>
<protein>
    <submittedName>
        <fullName evidence="1">Uncharacterized protein</fullName>
    </submittedName>
</protein>
<organism evidence="1 2">
    <name type="scientific">Bacteroides fragilis str. 3998T(B)3</name>
    <dbReference type="NCBI Taxonomy" id="1339316"/>
    <lineage>
        <taxon>Bacteria</taxon>
        <taxon>Pseudomonadati</taxon>
        <taxon>Bacteroidota</taxon>
        <taxon>Bacteroidia</taxon>
        <taxon>Bacteroidales</taxon>
        <taxon>Bacteroidaceae</taxon>
        <taxon>Bacteroides</taxon>
    </lineage>
</organism>
<evidence type="ECO:0000313" key="1">
    <source>
        <dbReference type="EMBL" id="EXY89472.1"/>
    </source>
</evidence>
<proteinExistence type="predicted"/>
<name>A0A015U3U2_BACFG</name>
<evidence type="ECO:0000313" key="2">
    <source>
        <dbReference type="Proteomes" id="UP000020773"/>
    </source>
</evidence>
<gene>
    <name evidence="1" type="ORF">M125_3875</name>
</gene>
<accession>A0A015U3U2</accession>
<reference evidence="1 2" key="1">
    <citation type="submission" date="2014-02" db="EMBL/GenBank/DDBJ databases">
        <authorList>
            <person name="Sears C."/>
            <person name="Carroll K."/>
            <person name="Sack B.R."/>
            <person name="Qadri F."/>
            <person name="Myers L.L."/>
            <person name="Chung G.-T."/>
            <person name="Escheverria P."/>
            <person name="Fraser C.M."/>
            <person name="Sadzewicz L."/>
            <person name="Shefchek K.A."/>
            <person name="Tallon L."/>
            <person name="Das S.P."/>
            <person name="Daugherty S."/>
            <person name="Mongodin E.F."/>
        </authorList>
    </citation>
    <scope>NUCLEOTIDE SEQUENCE [LARGE SCALE GENOMIC DNA]</scope>
    <source>
        <strain evidence="2">3998T(B)3</strain>
    </source>
</reference>
<comment type="caution">
    <text evidence="1">The sequence shown here is derived from an EMBL/GenBank/DDBJ whole genome shotgun (WGS) entry which is preliminary data.</text>
</comment>
<dbReference type="AlphaFoldDB" id="A0A015U3U2"/>